<feature type="transmembrane region" description="Helical" evidence="1">
    <location>
        <begin position="254"/>
        <end position="277"/>
    </location>
</feature>
<feature type="transmembrane region" description="Helical" evidence="1">
    <location>
        <begin position="12"/>
        <end position="31"/>
    </location>
</feature>
<accession>A0A5S5CSW8</accession>
<keyword evidence="1" id="KW-1133">Transmembrane helix</keyword>
<feature type="transmembrane region" description="Helical" evidence="1">
    <location>
        <begin position="214"/>
        <end position="234"/>
    </location>
</feature>
<organism evidence="2 3">
    <name type="scientific">Blastococcus xanthinilyticus</name>
    <dbReference type="NCBI Taxonomy" id="1564164"/>
    <lineage>
        <taxon>Bacteria</taxon>
        <taxon>Bacillati</taxon>
        <taxon>Actinomycetota</taxon>
        <taxon>Actinomycetes</taxon>
        <taxon>Geodermatophilales</taxon>
        <taxon>Geodermatophilaceae</taxon>
        <taxon>Blastococcus</taxon>
    </lineage>
</organism>
<dbReference type="EMBL" id="VNHW01000010">
    <property type="protein sequence ID" value="TYP86214.1"/>
    <property type="molecule type" value="Genomic_DNA"/>
</dbReference>
<protein>
    <submittedName>
        <fullName evidence="2">Uncharacterized protein</fullName>
    </submittedName>
</protein>
<proteinExistence type="predicted"/>
<keyword evidence="1" id="KW-0472">Membrane</keyword>
<dbReference type="AlphaFoldDB" id="A0A5S5CSW8"/>
<gene>
    <name evidence="2" type="ORF">BD833_110103</name>
</gene>
<dbReference type="Proteomes" id="UP000322499">
    <property type="component" value="Unassembled WGS sequence"/>
</dbReference>
<reference evidence="2 3" key="1">
    <citation type="submission" date="2019-07" db="EMBL/GenBank/DDBJ databases">
        <title>Genomic Encyclopedia of Archaeal and Bacterial Type Strains, Phase II (KMG-II): from individual species to whole genera.</title>
        <authorList>
            <person name="Goeker M."/>
        </authorList>
    </citation>
    <scope>NUCLEOTIDE SEQUENCE [LARGE SCALE GENOMIC DNA]</scope>
    <source>
        <strain evidence="2 3">DSM 46842</strain>
    </source>
</reference>
<sequence length="289" mass="29799">MVGIQGDTDGVGRLIAVVVFIALLVPGVLLARAWGLASGRRAVAGGGVELVEPTAQGTAALRRQAAHGRRWRGLGLLLGVVGIVVSVVLLAEASVFLWLPLLAFGLLAGVLLAEATRPRPRWALSAPPRRPRQGEQISAWLVWTMRLVVVAELVTAGEAWSSGDLGPAAGWAVVVAPLVAWLLAEVALLRALLRPLPAEGADVPVDEALRTWTAHLVVAAASVSALLPFGTLLLRAGLGRGGEAGEGFDVLPVALVAGGFSALAAGLAVAGFLLTWLRPVRSNSRALTG</sequence>
<name>A0A5S5CSW8_9ACTN</name>
<feature type="transmembrane region" description="Helical" evidence="1">
    <location>
        <begin position="137"/>
        <end position="156"/>
    </location>
</feature>
<keyword evidence="1" id="KW-0812">Transmembrane</keyword>
<feature type="transmembrane region" description="Helical" evidence="1">
    <location>
        <begin position="97"/>
        <end position="116"/>
    </location>
</feature>
<keyword evidence="3" id="KW-1185">Reference proteome</keyword>
<feature type="transmembrane region" description="Helical" evidence="1">
    <location>
        <begin position="168"/>
        <end position="193"/>
    </location>
</feature>
<feature type="transmembrane region" description="Helical" evidence="1">
    <location>
        <begin position="71"/>
        <end position="91"/>
    </location>
</feature>
<evidence type="ECO:0000313" key="2">
    <source>
        <dbReference type="EMBL" id="TYP86214.1"/>
    </source>
</evidence>
<evidence type="ECO:0000256" key="1">
    <source>
        <dbReference type="SAM" id="Phobius"/>
    </source>
</evidence>
<comment type="caution">
    <text evidence="2">The sequence shown here is derived from an EMBL/GenBank/DDBJ whole genome shotgun (WGS) entry which is preliminary data.</text>
</comment>
<evidence type="ECO:0000313" key="3">
    <source>
        <dbReference type="Proteomes" id="UP000322499"/>
    </source>
</evidence>